<protein>
    <submittedName>
        <fullName evidence="4">78 kDa glucose-regulated protein</fullName>
    </submittedName>
</protein>
<keyword evidence="5" id="KW-1185">Reference proteome</keyword>
<feature type="non-terminal residue" evidence="4">
    <location>
        <position position="1"/>
    </location>
</feature>
<evidence type="ECO:0000256" key="2">
    <source>
        <dbReference type="ARBA" id="ARBA00022741"/>
    </source>
</evidence>
<dbReference type="Pfam" id="PF00012">
    <property type="entry name" value="HSP70"/>
    <property type="match status" value="1"/>
</dbReference>
<evidence type="ECO:0000313" key="5">
    <source>
        <dbReference type="Proteomes" id="UP000762676"/>
    </source>
</evidence>
<dbReference type="GO" id="GO:0005524">
    <property type="term" value="F:ATP binding"/>
    <property type="evidence" value="ECO:0007669"/>
    <property type="project" value="UniProtKB-KW"/>
</dbReference>
<evidence type="ECO:0000313" key="4">
    <source>
        <dbReference type="EMBL" id="GFS09593.1"/>
    </source>
</evidence>
<dbReference type="GO" id="GO:0140662">
    <property type="term" value="F:ATP-dependent protein folding chaperone"/>
    <property type="evidence" value="ECO:0007669"/>
    <property type="project" value="InterPro"/>
</dbReference>
<dbReference type="EMBL" id="BMAT01009603">
    <property type="protein sequence ID" value="GFS09593.1"/>
    <property type="molecule type" value="Genomic_DNA"/>
</dbReference>
<name>A0AAV4IJX5_9GAST</name>
<comment type="similarity">
    <text evidence="1">Belongs to the heat shock protein 70 family.</text>
</comment>
<evidence type="ECO:0000256" key="3">
    <source>
        <dbReference type="ARBA" id="ARBA00022840"/>
    </source>
</evidence>
<keyword evidence="3" id="KW-0067">ATP-binding</keyword>
<proteinExistence type="inferred from homology"/>
<comment type="caution">
    <text evidence="4">The sequence shown here is derived from an EMBL/GenBank/DDBJ whole genome shotgun (WGS) entry which is preliminary data.</text>
</comment>
<reference evidence="4 5" key="1">
    <citation type="journal article" date="2021" name="Elife">
        <title>Chloroplast acquisition without the gene transfer in kleptoplastic sea slugs, Plakobranchus ocellatus.</title>
        <authorList>
            <person name="Maeda T."/>
            <person name="Takahashi S."/>
            <person name="Yoshida T."/>
            <person name="Shimamura S."/>
            <person name="Takaki Y."/>
            <person name="Nagai Y."/>
            <person name="Toyoda A."/>
            <person name="Suzuki Y."/>
            <person name="Arimoto A."/>
            <person name="Ishii H."/>
            <person name="Satoh N."/>
            <person name="Nishiyama T."/>
            <person name="Hasebe M."/>
            <person name="Maruyama T."/>
            <person name="Minagawa J."/>
            <person name="Obokata J."/>
            <person name="Shigenobu S."/>
        </authorList>
    </citation>
    <scope>NUCLEOTIDE SEQUENCE [LARGE SCALE GENOMIC DNA]</scope>
</reference>
<evidence type="ECO:0000256" key="1">
    <source>
        <dbReference type="ARBA" id="ARBA00007381"/>
    </source>
</evidence>
<organism evidence="4 5">
    <name type="scientific">Elysia marginata</name>
    <dbReference type="NCBI Taxonomy" id="1093978"/>
    <lineage>
        <taxon>Eukaryota</taxon>
        <taxon>Metazoa</taxon>
        <taxon>Spiralia</taxon>
        <taxon>Lophotrochozoa</taxon>
        <taxon>Mollusca</taxon>
        <taxon>Gastropoda</taxon>
        <taxon>Heterobranchia</taxon>
        <taxon>Euthyneura</taxon>
        <taxon>Panpulmonata</taxon>
        <taxon>Sacoglossa</taxon>
        <taxon>Placobranchoidea</taxon>
        <taxon>Plakobranchidae</taxon>
        <taxon>Elysia</taxon>
    </lineage>
</organism>
<gene>
    <name evidence="4" type="ORF">ElyMa_004786400</name>
</gene>
<sequence length="63" mass="7180">DLVRSTMKSLKQVLEDADLNVNDIDEIVLNRGSIKVQQLVKDFLGLGQIYRDASVVRCRPQHE</sequence>
<dbReference type="Proteomes" id="UP000762676">
    <property type="component" value="Unassembled WGS sequence"/>
</dbReference>
<dbReference type="Gene3D" id="3.30.420.40">
    <property type="match status" value="1"/>
</dbReference>
<keyword evidence="2" id="KW-0547">Nucleotide-binding</keyword>
<accession>A0AAV4IJX5</accession>
<dbReference type="InterPro" id="IPR013126">
    <property type="entry name" value="Hsp_70_fam"/>
</dbReference>
<dbReference type="AlphaFoldDB" id="A0AAV4IJX5"/>